<dbReference type="InterPro" id="IPR000073">
    <property type="entry name" value="AB_hydrolase_1"/>
</dbReference>
<dbReference type="PANTHER" id="PTHR43433">
    <property type="entry name" value="HYDROLASE, ALPHA/BETA FOLD FAMILY PROTEIN"/>
    <property type="match status" value="1"/>
</dbReference>
<dbReference type="Gene3D" id="3.40.50.1820">
    <property type="entry name" value="alpha/beta hydrolase"/>
    <property type="match status" value="1"/>
</dbReference>
<dbReference type="PANTHER" id="PTHR43433:SF5">
    <property type="entry name" value="AB HYDROLASE-1 DOMAIN-CONTAINING PROTEIN"/>
    <property type="match status" value="1"/>
</dbReference>
<dbReference type="InterPro" id="IPR029058">
    <property type="entry name" value="AB_hydrolase_fold"/>
</dbReference>
<name>A0A5B8MA86_9MICO</name>
<dbReference type="GO" id="GO:0004806">
    <property type="term" value="F:triacylglycerol lipase activity"/>
    <property type="evidence" value="ECO:0007669"/>
    <property type="project" value="TreeGrafter"/>
</dbReference>
<proteinExistence type="predicted"/>
<dbReference type="Proteomes" id="UP000320216">
    <property type="component" value="Chromosome"/>
</dbReference>
<sequence>MTDDDRGAGPRASDDDHARDRAVRADAALGEIEWAQPPEGTIVGRFEAPSGTLAMWSMGDHEHPPVVLVPGVTGSKEDFALLGPLLVQAGYRVVSYDLAGQYESADAGPGAGGGYDYDLFVDDLLAVLASSGAAHLLGYSFAGTVAQLASVRRPDLVRSLTLLTAPPLVGQVFRGVRAIGPLSRVTTAHQDAGLMIWGVVTNKNKVGPKRLRFVRDRFEKTTRESVDGIIALMRRTPDVAAELRALDLPILVATGEHDLWPVQLHAAFAQRLGASLAVYRTGHSPCETAPHQLAYDMLRLFAHAESEAS</sequence>
<keyword evidence="4" id="KW-1185">Reference proteome</keyword>
<dbReference type="InterPro" id="IPR050471">
    <property type="entry name" value="AB_hydrolase"/>
</dbReference>
<gene>
    <name evidence="3" type="ORF">FPZ11_00425</name>
</gene>
<dbReference type="GO" id="GO:0046503">
    <property type="term" value="P:glycerolipid catabolic process"/>
    <property type="evidence" value="ECO:0007669"/>
    <property type="project" value="TreeGrafter"/>
</dbReference>
<keyword evidence="3" id="KW-0378">Hydrolase</keyword>
<dbReference type="SUPFAM" id="SSF53474">
    <property type="entry name" value="alpha/beta-Hydrolases"/>
    <property type="match status" value="1"/>
</dbReference>
<evidence type="ECO:0000313" key="4">
    <source>
        <dbReference type="Proteomes" id="UP000320216"/>
    </source>
</evidence>
<organism evidence="3 4">
    <name type="scientific">Humibacter ginsenosidimutans</name>
    <dbReference type="NCBI Taxonomy" id="2599293"/>
    <lineage>
        <taxon>Bacteria</taxon>
        <taxon>Bacillati</taxon>
        <taxon>Actinomycetota</taxon>
        <taxon>Actinomycetes</taxon>
        <taxon>Micrococcales</taxon>
        <taxon>Microbacteriaceae</taxon>
        <taxon>Humibacter</taxon>
    </lineage>
</organism>
<evidence type="ECO:0000313" key="3">
    <source>
        <dbReference type="EMBL" id="QDZ16585.1"/>
    </source>
</evidence>
<evidence type="ECO:0000259" key="2">
    <source>
        <dbReference type="Pfam" id="PF12697"/>
    </source>
</evidence>
<evidence type="ECO:0000256" key="1">
    <source>
        <dbReference type="SAM" id="MobiDB-lite"/>
    </source>
</evidence>
<feature type="domain" description="AB hydrolase-1" evidence="2">
    <location>
        <begin position="66"/>
        <end position="294"/>
    </location>
</feature>
<dbReference type="KEGG" id="huw:FPZ11_00425"/>
<protein>
    <submittedName>
        <fullName evidence="3">Alpha/beta hydrolase</fullName>
    </submittedName>
</protein>
<dbReference type="AlphaFoldDB" id="A0A5B8MA86"/>
<feature type="region of interest" description="Disordered" evidence="1">
    <location>
        <begin position="1"/>
        <end position="23"/>
    </location>
</feature>
<dbReference type="EMBL" id="CP042305">
    <property type="protein sequence ID" value="QDZ16585.1"/>
    <property type="molecule type" value="Genomic_DNA"/>
</dbReference>
<dbReference type="Pfam" id="PF12697">
    <property type="entry name" value="Abhydrolase_6"/>
    <property type="match status" value="1"/>
</dbReference>
<reference evidence="3 4" key="1">
    <citation type="submission" date="2019-07" db="EMBL/GenBank/DDBJ databases">
        <title>Full genome sequence of Humibacter sp. WJ7-1.</title>
        <authorList>
            <person name="Im W.-T."/>
        </authorList>
    </citation>
    <scope>NUCLEOTIDE SEQUENCE [LARGE SCALE GENOMIC DNA]</scope>
    <source>
        <strain evidence="3 4">WJ7-1</strain>
    </source>
</reference>
<accession>A0A5B8MA86</accession>
<dbReference type="OrthoDB" id="3211023at2"/>